<organism evidence="1 2">
    <name type="scientific">Rudanella paleaurantiibacter</name>
    <dbReference type="NCBI Taxonomy" id="2614655"/>
    <lineage>
        <taxon>Bacteria</taxon>
        <taxon>Pseudomonadati</taxon>
        <taxon>Bacteroidota</taxon>
        <taxon>Cytophagia</taxon>
        <taxon>Cytophagales</taxon>
        <taxon>Cytophagaceae</taxon>
        <taxon>Rudanella</taxon>
    </lineage>
</organism>
<dbReference type="EMBL" id="WELI01000001">
    <property type="protein sequence ID" value="KAB7732656.1"/>
    <property type="molecule type" value="Genomic_DNA"/>
</dbReference>
<proteinExistence type="predicted"/>
<dbReference type="RefSeq" id="WP_152122150.1">
    <property type="nucleotide sequence ID" value="NZ_WELI01000001.1"/>
</dbReference>
<dbReference type="Proteomes" id="UP000488299">
    <property type="component" value="Unassembled WGS sequence"/>
</dbReference>
<dbReference type="AlphaFoldDB" id="A0A7J5U4G3"/>
<accession>A0A7J5U4G3</accession>
<sequence length="59" mass="7203">MNWLEYSKCVLEKVRFDRALFRKELRKFLGWLTPAERLHLLRWCRQSHRQLMGNSLVAA</sequence>
<comment type="caution">
    <text evidence="1">The sequence shown here is derived from an EMBL/GenBank/DDBJ whole genome shotgun (WGS) entry which is preliminary data.</text>
</comment>
<gene>
    <name evidence="1" type="ORF">F5984_01515</name>
</gene>
<name>A0A7J5U4G3_9BACT</name>
<keyword evidence="2" id="KW-1185">Reference proteome</keyword>
<evidence type="ECO:0000313" key="2">
    <source>
        <dbReference type="Proteomes" id="UP000488299"/>
    </source>
</evidence>
<evidence type="ECO:0000313" key="1">
    <source>
        <dbReference type="EMBL" id="KAB7732656.1"/>
    </source>
</evidence>
<protein>
    <submittedName>
        <fullName evidence="1">Uncharacterized protein</fullName>
    </submittedName>
</protein>
<reference evidence="1 2" key="1">
    <citation type="submission" date="2019-10" db="EMBL/GenBank/DDBJ databases">
        <title>Rudanella paleaurantiibacter sp. nov., isolated from sludge.</title>
        <authorList>
            <person name="Xu S.Q."/>
        </authorList>
    </citation>
    <scope>NUCLEOTIDE SEQUENCE [LARGE SCALE GENOMIC DNA]</scope>
    <source>
        <strain evidence="1 2">HX-22-17</strain>
    </source>
</reference>